<dbReference type="AlphaFoldDB" id="A0A6M4H9U6"/>
<name>A0A6M4H9U6_9PROT</name>
<accession>A0A6M4H9U6</accession>
<protein>
    <submittedName>
        <fullName evidence="1">Uncharacterized protein</fullName>
    </submittedName>
</protein>
<dbReference type="Proteomes" id="UP000503096">
    <property type="component" value="Chromosome"/>
</dbReference>
<reference evidence="1 2" key="1">
    <citation type="submission" date="2020-04" db="EMBL/GenBank/DDBJ databases">
        <title>Usitatibacter rugosus gen. nov., sp. nov. and Usitatibacter palustris sp. nov., novel members of Usitatibacteraceae fam. nov. within the order Nitrosomonadales isolated from soil.</title>
        <authorList>
            <person name="Huber K.J."/>
            <person name="Neumann-Schaal M."/>
            <person name="Geppert A."/>
            <person name="Luckner M."/>
            <person name="Wanner G."/>
            <person name="Overmann J."/>
        </authorList>
    </citation>
    <scope>NUCLEOTIDE SEQUENCE [LARGE SCALE GENOMIC DNA]</scope>
    <source>
        <strain evidence="1 2">Swamp67</strain>
    </source>
</reference>
<dbReference type="KEGG" id="upl:DSM104440_02860"/>
<organism evidence="1 2">
    <name type="scientific">Usitatibacter palustris</name>
    <dbReference type="NCBI Taxonomy" id="2732487"/>
    <lineage>
        <taxon>Bacteria</taxon>
        <taxon>Pseudomonadati</taxon>
        <taxon>Pseudomonadota</taxon>
        <taxon>Betaproteobacteria</taxon>
        <taxon>Nitrosomonadales</taxon>
        <taxon>Usitatibacteraceae</taxon>
        <taxon>Usitatibacter</taxon>
    </lineage>
</organism>
<dbReference type="InParanoid" id="A0A6M4H9U6"/>
<proteinExistence type="predicted"/>
<gene>
    <name evidence="1" type="ORF">DSM104440_02860</name>
</gene>
<evidence type="ECO:0000313" key="1">
    <source>
        <dbReference type="EMBL" id="QJR16032.1"/>
    </source>
</evidence>
<keyword evidence="2" id="KW-1185">Reference proteome</keyword>
<dbReference type="EMBL" id="CP053073">
    <property type="protein sequence ID" value="QJR16032.1"/>
    <property type="molecule type" value="Genomic_DNA"/>
</dbReference>
<evidence type="ECO:0000313" key="2">
    <source>
        <dbReference type="Proteomes" id="UP000503096"/>
    </source>
</evidence>
<sequence>MLANTPDVVRRRKAMMLGLQALLSREQAVIALLAWEREHGAGSTTFEGLHQFARRVCDHFGKVGRRVELHRRLLESLRAPDTSLPLDPSGDMRLMLRKAERASGSPDVLEAFLIAPTPTDEGPVSPLHATFSKLIVALEEQLRLHEPRIWMDAASYLAENLAPLRLAASTERELTMWLRSDKRSLFRGMVTEGQASGIVHLLYVWAAEMLGPVPADRLFSEAVSIVQASPEGRTFPPTALL</sequence>